<dbReference type="PROSITE" id="PS00266">
    <property type="entry name" value="SOMATOTROPIN_1"/>
    <property type="match status" value="1"/>
</dbReference>
<dbReference type="GO" id="GO:0005148">
    <property type="term" value="F:prolactin receptor binding"/>
    <property type="evidence" value="ECO:0007669"/>
    <property type="project" value="TreeGrafter"/>
</dbReference>
<dbReference type="GO" id="GO:0005615">
    <property type="term" value="C:extracellular space"/>
    <property type="evidence" value="ECO:0007669"/>
    <property type="project" value="TreeGrafter"/>
</dbReference>
<evidence type="ECO:0000313" key="6">
    <source>
        <dbReference type="Proteomes" id="UP000515126"/>
    </source>
</evidence>
<evidence type="ECO:0000256" key="1">
    <source>
        <dbReference type="ARBA" id="ARBA00004613"/>
    </source>
</evidence>
<evidence type="ECO:0000256" key="2">
    <source>
        <dbReference type="ARBA" id="ARBA00008474"/>
    </source>
</evidence>
<dbReference type="Proteomes" id="UP000515126">
    <property type="component" value="Chromosome 13"/>
</dbReference>
<keyword evidence="4" id="KW-0372">Hormone</keyword>
<dbReference type="InterPro" id="IPR001400">
    <property type="entry name" value="Somatotropin/Prolactin"/>
</dbReference>
<feature type="signal peptide" evidence="5">
    <location>
        <begin position="1"/>
        <end position="29"/>
    </location>
</feature>
<comment type="similarity">
    <text evidence="2 4">Belongs to the somatotropin/prolactin family.</text>
</comment>
<feature type="chain" id="PRO_5027937369" evidence="5">
    <location>
        <begin position="30"/>
        <end position="227"/>
    </location>
</feature>
<dbReference type="GO" id="GO:0030879">
    <property type="term" value="P:mammary gland development"/>
    <property type="evidence" value="ECO:0007669"/>
    <property type="project" value="TreeGrafter"/>
</dbReference>
<dbReference type="PANTHER" id="PTHR11417">
    <property type="entry name" value="SOMATOTROPIN,PROLACTIN"/>
    <property type="match status" value="1"/>
</dbReference>
<evidence type="ECO:0000256" key="5">
    <source>
        <dbReference type="SAM" id="SignalP"/>
    </source>
</evidence>
<dbReference type="GO" id="GO:1903489">
    <property type="term" value="P:positive regulation of lactation"/>
    <property type="evidence" value="ECO:0007669"/>
    <property type="project" value="TreeGrafter"/>
</dbReference>
<dbReference type="KEGG" id="mcal:110308620"/>
<evidence type="ECO:0000313" key="7">
    <source>
        <dbReference type="RefSeq" id="XP_021036702.1"/>
    </source>
</evidence>
<dbReference type="PRINTS" id="PR00836">
    <property type="entry name" value="SOMATOTROPIN"/>
</dbReference>
<comment type="subcellular location">
    <subcellularLocation>
        <location evidence="1 4">Secreted</location>
    </subcellularLocation>
</comment>
<dbReference type="SUPFAM" id="SSF47266">
    <property type="entry name" value="4-helical cytokines"/>
    <property type="match status" value="1"/>
</dbReference>
<keyword evidence="6" id="KW-1185">Reference proteome</keyword>
<name>A0A6P5R3V9_MUSCR</name>
<dbReference type="GO" id="GO:0007565">
    <property type="term" value="P:female pregnancy"/>
    <property type="evidence" value="ECO:0007669"/>
    <property type="project" value="TreeGrafter"/>
</dbReference>
<proteinExistence type="inferred from homology"/>
<dbReference type="InterPro" id="IPR009079">
    <property type="entry name" value="4_helix_cytokine-like_core"/>
</dbReference>
<dbReference type="GO" id="GO:0046427">
    <property type="term" value="P:positive regulation of receptor signaling pathway via JAK-STAT"/>
    <property type="evidence" value="ECO:0007669"/>
    <property type="project" value="TreeGrafter"/>
</dbReference>
<dbReference type="FunFam" id="1.20.1250.10:FF:000072">
    <property type="entry name" value="Prolactin family 3, subfamily a, member 1"/>
    <property type="match status" value="1"/>
</dbReference>
<keyword evidence="3" id="KW-0964">Secreted</keyword>
<dbReference type="PANTHER" id="PTHR11417:SF13">
    <property type="entry name" value="GROWTH HORMONE D9"/>
    <property type="match status" value="1"/>
</dbReference>
<organism evidence="6 7">
    <name type="scientific">Mus caroli</name>
    <name type="common">Ryukyu mouse</name>
    <name type="synonym">Ricefield mouse</name>
    <dbReference type="NCBI Taxonomy" id="10089"/>
    <lineage>
        <taxon>Eukaryota</taxon>
        <taxon>Metazoa</taxon>
        <taxon>Chordata</taxon>
        <taxon>Craniata</taxon>
        <taxon>Vertebrata</taxon>
        <taxon>Euteleostomi</taxon>
        <taxon>Mammalia</taxon>
        <taxon>Eutheria</taxon>
        <taxon>Euarchontoglires</taxon>
        <taxon>Glires</taxon>
        <taxon>Rodentia</taxon>
        <taxon>Myomorpha</taxon>
        <taxon>Muroidea</taxon>
        <taxon>Muridae</taxon>
        <taxon>Murinae</taxon>
        <taxon>Mus</taxon>
        <taxon>Mus</taxon>
    </lineage>
</organism>
<evidence type="ECO:0000256" key="3">
    <source>
        <dbReference type="ARBA" id="ARBA00022525"/>
    </source>
</evidence>
<dbReference type="GeneID" id="110308620"/>
<dbReference type="AlphaFoldDB" id="A0A6P5R3V9"/>
<dbReference type="GO" id="GO:0005179">
    <property type="term" value="F:hormone activity"/>
    <property type="evidence" value="ECO:0007669"/>
    <property type="project" value="UniProtKB-KW"/>
</dbReference>
<gene>
    <name evidence="7" type="primary">LOC110308620</name>
</gene>
<dbReference type="Gene3D" id="1.20.1250.10">
    <property type="match status" value="1"/>
</dbReference>
<sequence>MQPVLSQPRSWMLQVLLVSNLLLWENVYSMPMCFDMEGYSEITTEELFDSAIFMAQYISNLTTQMSEEFDANFVHSLGYKTRNSSNCHTTSLATPASTEQIQQTQSDVLLKMMISISRAWYHPLKQLVRALATLEGPCKTMLLKVIQVKETNQEILGELKAILIRVHPGAEENVYAAWMGLADVRSADDNTRYFALSNILHCLDSDTDKVATYLEALKCRIIHNNNC</sequence>
<accession>A0A6P5R3V9</accession>
<dbReference type="CDD" id="cd10288">
    <property type="entry name" value="prolactin_like"/>
    <property type="match status" value="1"/>
</dbReference>
<dbReference type="GO" id="GO:0031667">
    <property type="term" value="P:response to nutrient levels"/>
    <property type="evidence" value="ECO:0007669"/>
    <property type="project" value="TreeGrafter"/>
</dbReference>
<protein>
    <submittedName>
        <fullName evidence="7">Prolactin-like</fullName>
    </submittedName>
</protein>
<keyword evidence="5" id="KW-0732">Signal</keyword>
<dbReference type="Pfam" id="PF00103">
    <property type="entry name" value="Hormone_1"/>
    <property type="match status" value="1"/>
</dbReference>
<dbReference type="GO" id="GO:0008284">
    <property type="term" value="P:positive regulation of cell population proliferation"/>
    <property type="evidence" value="ECO:0007669"/>
    <property type="project" value="TreeGrafter"/>
</dbReference>
<dbReference type="RefSeq" id="XP_021036702.1">
    <property type="nucleotide sequence ID" value="XM_021181043.1"/>
</dbReference>
<dbReference type="InterPro" id="IPR018116">
    <property type="entry name" value="Somatotropin_CS"/>
</dbReference>
<reference evidence="7" key="1">
    <citation type="submission" date="2025-08" db="UniProtKB">
        <authorList>
            <consortium name="RefSeq"/>
        </authorList>
    </citation>
    <scope>IDENTIFICATION</scope>
</reference>
<evidence type="ECO:0000256" key="4">
    <source>
        <dbReference type="RuleBase" id="RU003618"/>
    </source>
</evidence>